<dbReference type="EMBL" id="UYSU01038461">
    <property type="protein sequence ID" value="VDM00283.1"/>
    <property type="molecule type" value="Genomic_DNA"/>
</dbReference>
<evidence type="ECO:0000313" key="3">
    <source>
        <dbReference type="WBParaSite" id="SSLN_0001442901-mRNA-1"/>
    </source>
</evidence>
<name>A0A183TBP9_SCHSO</name>
<evidence type="ECO:0000313" key="2">
    <source>
        <dbReference type="Proteomes" id="UP000275846"/>
    </source>
</evidence>
<sequence>MFSAILMDAYCDERPGIGIAYRTDGRLLKSRHMQAPTRMSTTSVHELLFAGDCALNTVTEEVRQRSMDLFAAGCANFGLIINTAKIGGHAPTAT</sequence>
<dbReference type="AlphaFoldDB" id="A0A183TBP9"/>
<evidence type="ECO:0000313" key="1">
    <source>
        <dbReference type="EMBL" id="VDM00283.1"/>
    </source>
</evidence>
<protein>
    <submittedName>
        <fullName evidence="3">Reverse transcriptase domain-containing protein</fullName>
    </submittedName>
</protein>
<dbReference type="Proteomes" id="UP000275846">
    <property type="component" value="Unassembled WGS sequence"/>
</dbReference>
<dbReference type="WBParaSite" id="SSLN_0001442901-mRNA-1">
    <property type="protein sequence ID" value="SSLN_0001442901-mRNA-1"/>
    <property type="gene ID" value="SSLN_0001442901"/>
</dbReference>
<gene>
    <name evidence="1" type="ORF">SSLN_LOCUS13897</name>
</gene>
<proteinExistence type="predicted"/>
<reference evidence="1 2" key="2">
    <citation type="submission" date="2018-11" db="EMBL/GenBank/DDBJ databases">
        <authorList>
            <consortium name="Pathogen Informatics"/>
        </authorList>
    </citation>
    <scope>NUCLEOTIDE SEQUENCE [LARGE SCALE GENOMIC DNA]</scope>
    <source>
        <strain evidence="1 2">NST_G2</strain>
    </source>
</reference>
<dbReference type="OrthoDB" id="425014at2759"/>
<accession>A0A183TBP9</accession>
<keyword evidence="2" id="KW-1185">Reference proteome</keyword>
<reference evidence="3" key="1">
    <citation type="submission" date="2016-06" db="UniProtKB">
        <authorList>
            <consortium name="WormBaseParasite"/>
        </authorList>
    </citation>
    <scope>IDENTIFICATION</scope>
</reference>
<organism evidence="3">
    <name type="scientific">Schistocephalus solidus</name>
    <name type="common">Tapeworm</name>
    <dbReference type="NCBI Taxonomy" id="70667"/>
    <lineage>
        <taxon>Eukaryota</taxon>
        <taxon>Metazoa</taxon>
        <taxon>Spiralia</taxon>
        <taxon>Lophotrochozoa</taxon>
        <taxon>Platyhelminthes</taxon>
        <taxon>Cestoda</taxon>
        <taxon>Eucestoda</taxon>
        <taxon>Diphyllobothriidea</taxon>
        <taxon>Diphyllobothriidae</taxon>
        <taxon>Schistocephalus</taxon>
    </lineage>
</organism>